<dbReference type="InterPro" id="IPR039424">
    <property type="entry name" value="SBP_5"/>
</dbReference>
<keyword evidence="3 4" id="KW-0732">Signal</keyword>
<dbReference type="RefSeq" id="WP_118334423.1">
    <property type="nucleotide sequence ID" value="NZ_AP025567.1"/>
</dbReference>
<organism evidence="6 7">
    <name type="scientific">Emergencia timonensis</name>
    <dbReference type="NCBI Taxonomy" id="1776384"/>
    <lineage>
        <taxon>Bacteria</taxon>
        <taxon>Bacillati</taxon>
        <taxon>Bacillota</taxon>
        <taxon>Clostridia</taxon>
        <taxon>Peptostreptococcales</taxon>
        <taxon>Anaerovoracaceae</taxon>
        <taxon>Emergencia</taxon>
    </lineage>
</organism>
<dbReference type="GO" id="GO:0015833">
    <property type="term" value="P:peptide transport"/>
    <property type="evidence" value="ECO:0007669"/>
    <property type="project" value="TreeGrafter"/>
</dbReference>
<dbReference type="PROSITE" id="PS51257">
    <property type="entry name" value="PROKAR_LIPOPROTEIN"/>
    <property type="match status" value="1"/>
</dbReference>
<feature type="domain" description="Solute-binding protein family 5" evidence="5">
    <location>
        <begin position="79"/>
        <end position="418"/>
    </location>
</feature>
<keyword evidence="2" id="KW-0813">Transport</keyword>
<evidence type="ECO:0000256" key="1">
    <source>
        <dbReference type="ARBA" id="ARBA00005695"/>
    </source>
</evidence>
<dbReference type="Proteomes" id="UP000284841">
    <property type="component" value="Unassembled WGS sequence"/>
</dbReference>
<protein>
    <submittedName>
        <fullName evidence="6">ABC transporter substrate-binding protein</fullName>
    </submittedName>
</protein>
<reference evidence="6 7" key="1">
    <citation type="submission" date="2018-08" db="EMBL/GenBank/DDBJ databases">
        <title>A genome reference for cultivated species of the human gut microbiota.</title>
        <authorList>
            <person name="Zou Y."/>
            <person name="Xue W."/>
            <person name="Luo G."/>
        </authorList>
    </citation>
    <scope>NUCLEOTIDE SEQUENCE [LARGE SCALE GENOMIC DNA]</scope>
    <source>
        <strain evidence="6 7">AM07-24</strain>
    </source>
</reference>
<evidence type="ECO:0000256" key="2">
    <source>
        <dbReference type="ARBA" id="ARBA00022448"/>
    </source>
</evidence>
<proteinExistence type="inferred from homology"/>
<dbReference type="Gene3D" id="3.90.76.10">
    <property type="entry name" value="Dipeptide-binding Protein, Domain 1"/>
    <property type="match status" value="1"/>
</dbReference>
<evidence type="ECO:0000259" key="5">
    <source>
        <dbReference type="Pfam" id="PF00496"/>
    </source>
</evidence>
<dbReference type="OrthoDB" id="9772924at2"/>
<dbReference type="GO" id="GO:0042597">
    <property type="term" value="C:periplasmic space"/>
    <property type="evidence" value="ECO:0007669"/>
    <property type="project" value="UniProtKB-ARBA"/>
</dbReference>
<dbReference type="AlphaFoldDB" id="A0A415E347"/>
<dbReference type="SUPFAM" id="SSF53850">
    <property type="entry name" value="Periplasmic binding protein-like II"/>
    <property type="match status" value="1"/>
</dbReference>
<comment type="similarity">
    <text evidence="1">Belongs to the bacterial solute-binding protein 5 family.</text>
</comment>
<dbReference type="PANTHER" id="PTHR30290">
    <property type="entry name" value="PERIPLASMIC BINDING COMPONENT OF ABC TRANSPORTER"/>
    <property type="match status" value="1"/>
</dbReference>
<dbReference type="Gene3D" id="3.40.190.10">
    <property type="entry name" value="Periplasmic binding protein-like II"/>
    <property type="match status" value="1"/>
</dbReference>
<comment type="caution">
    <text evidence="6">The sequence shown here is derived from an EMBL/GenBank/DDBJ whole genome shotgun (WGS) entry which is preliminary data.</text>
</comment>
<feature type="signal peptide" evidence="4">
    <location>
        <begin position="1"/>
        <end position="18"/>
    </location>
</feature>
<dbReference type="Gene3D" id="3.10.105.10">
    <property type="entry name" value="Dipeptide-binding Protein, Domain 3"/>
    <property type="match status" value="1"/>
</dbReference>
<dbReference type="STRING" id="1776384.GCA_900086585_03546"/>
<evidence type="ECO:0000313" key="7">
    <source>
        <dbReference type="Proteomes" id="UP000284841"/>
    </source>
</evidence>
<gene>
    <name evidence="6" type="ORF">DW099_06125</name>
</gene>
<accession>A0A415E347</accession>
<dbReference type="GO" id="GO:0043190">
    <property type="term" value="C:ATP-binding cassette (ABC) transporter complex"/>
    <property type="evidence" value="ECO:0007669"/>
    <property type="project" value="InterPro"/>
</dbReference>
<dbReference type="EMBL" id="QRMS01000002">
    <property type="protein sequence ID" value="RHJ87994.1"/>
    <property type="molecule type" value="Genomic_DNA"/>
</dbReference>
<dbReference type="CDD" id="cd00995">
    <property type="entry name" value="PBP2_NikA_DppA_OppA_like"/>
    <property type="match status" value="1"/>
</dbReference>
<dbReference type="PANTHER" id="PTHR30290:SF9">
    <property type="entry name" value="OLIGOPEPTIDE-BINDING PROTEIN APPA"/>
    <property type="match status" value="1"/>
</dbReference>
<evidence type="ECO:0000256" key="4">
    <source>
        <dbReference type="SAM" id="SignalP"/>
    </source>
</evidence>
<dbReference type="InterPro" id="IPR000914">
    <property type="entry name" value="SBP_5_dom"/>
</dbReference>
<dbReference type="PIRSF" id="PIRSF002741">
    <property type="entry name" value="MppA"/>
    <property type="match status" value="1"/>
</dbReference>
<dbReference type="GO" id="GO:1904680">
    <property type="term" value="F:peptide transmembrane transporter activity"/>
    <property type="evidence" value="ECO:0007669"/>
    <property type="project" value="TreeGrafter"/>
</dbReference>
<keyword evidence="7" id="KW-1185">Reference proteome</keyword>
<evidence type="ECO:0000256" key="3">
    <source>
        <dbReference type="ARBA" id="ARBA00022729"/>
    </source>
</evidence>
<sequence length="505" mass="56312">MKKIIVLLLALCIAGAFAGCKNGSSSGDGGGKASDREDVVISLKSDPKTFDPVSTSTSSANTVMFQIYDSLIHMNEEFEVEPRLAESYKVSDDEKTYTFKLAEGVKFHNGEALKASDVVYSIKRAQKSPYTSAYVDSVDYAEVVDDNTVAVHLTDVDASFLEKIQIIMIVNEKTVKEAGKSYADHPVGTGPYKFVSYKAGVEVKLTRFDDYYRGAARIKDVDYQIITDDNTATVNLRTGDVDAGSFARASYDEVMNEPALTVADWSANSLYYFAVNNEVAPFNDPIVRQAINYAIDREYIAEVETNGLSKITSVMLPPSVFGYSDEINQTYTYDPDKARELLKKAGIKTPMEIGTIKIPEGDGKNAAEALQQCLSEIGLEVEIEILEQNKFYDETDFGDYEIAWCQISLLRDADSYSILFTSDQIDGMNTARYSNPKVDKLFTQAKATTDQKERLRLYAEVFNLIGEDAAYIPVYVPTNIYAYNKNLKIDVLEPSVQFVYDMHWN</sequence>
<name>A0A415E347_9FIRM</name>
<feature type="chain" id="PRO_5039341800" evidence="4">
    <location>
        <begin position="19"/>
        <end position="505"/>
    </location>
</feature>
<dbReference type="InterPro" id="IPR030678">
    <property type="entry name" value="Peptide/Ni-bd"/>
</dbReference>
<evidence type="ECO:0000313" key="6">
    <source>
        <dbReference type="EMBL" id="RHJ87994.1"/>
    </source>
</evidence>
<dbReference type="Pfam" id="PF00496">
    <property type="entry name" value="SBP_bac_5"/>
    <property type="match status" value="1"/>
</dbReference>